<name>A0A7U9H8B3_STRLI</name>
<organism evidence="1 2">
    <name type="scientific">Streptomyces lividans 1326</name>
    <dbReference type="NCBI Taxonomy" id="1200984"/>
    <lineage>
        <taxon>Bacteria</taxon>
        <taxon>Bacillati</taxon>
        <taxon>Actinomycetota</taxon>
        <taxon>Actinomycetes</taxon>
        <taxon>Kitasatosporales</taxon>
        <taxon>Streptomycetaceae</taxon>
        <taxon>Streptomyces</taxon>
    </lineage>
</organism>
<reference evidence="2" key="1">
    <citation type="journal article" date="2013" name="Genome Biol. Evol.">
        <title>The genome sequence of Streptomyces lividans 66 reveals a novel tRNA-dependent peptide biosynthetic system within a metal-related genomic island.</title>
        <authorList>
            <person name="Cruz-Morales P."/>
            <person name="Vijgenboom E."/>
            <person name="Iruegas-Bocardo F."/>
            <person name="Girard G."/>
            <person name="Yanez-Guerra L.A."/>
            <person name="Ramos-Aboites H.E."/>
            <person name="Pernodet J.L."/>
            <person name="Anne J."/>
            <person name="van Wezel G.P."/>
            <person name="Barona-Gomez F."/>
        </authorList>
    </citation>
    <scope>NUCLEOTIDE SEQUENCE [LARGE SCALE GENOMIC DNA]</scope>
    <source>
        <strain evidence="2">1326</strain>
    </source>
</reference>
<gene>
    <name evidence="1" type="ORF">SLI_0035</name>
</gene>
<sequence>MHIATGLYRRGLLRPAADRQRFLTITLRGRTDPAELSKTPFSHMIRGHG</sequence>
<evidence type="ECO:0000313" key="1">
    <source>
        <dbReference type="EMBL" id="EOY44754.1"/>
    </source>
</evidence>
<dbReference type="AlphaFoldDB" id="A0A7U9H8B3"/>
<accession>A0A7U9H8B3</accession>
<proteinExistence type="predicted"/>
<dbReference type="EMBL" id="CM001889">
    <property type="protein sequence ID" value="EOY44754.1"/>
    <property type="molecule type" value="Genomic_DNA"/>
</dbReference>
<protein>
    <submittedName>
        <fullName evidence="1">Uncharacterized protein</fullName>
    </submittedName>
</protein>
<evidence type="ECO:0000313" key="2">
    <source>
        <dbReference type="Proteomes" id="UP000014062"/>
    </source>
</evidence>
<dbReference type="Proteomes" id="UP000014062">
    <property type="component" value="Chromosome"/>
</dbReference>